<dbReference type="InterPro" id="IPR005467">
    <property type="entry name" value="His_kinase_dom"/>
</dbReference>
<dbReference type="Gene3D" id="1.10.287.130">
    <property type="match status" value="1"/>
</dbReference>
<keyword evidence="7" id="KW-0067">ATP-binding</keyword>
<dbReference type="PANTHER" id="PTHR43065">
    <property type="entry name" value="SENSOR HISTIDINE KINASE"/>
    <property type="match status" value="1"/>
</dbReference>
<sequence>MSRRKRGFYVDEVKTRIDGTMKAMIKELLNQSNAPQCVIYEDTIIMRNGAFNSLAQLHNHNGNIPLSTILSYQSMEQWVLETTHSPIHLTIKHAVLDQDYMLYTFEAGNKTEDIRLSLVTTDYKKKLRWLTDENGKIIDGSAVGREFLDIQDSIWSFVPQELMNKHVKKQVITFYYQYTEYEVRIITYYGYILFDVIQAKQRVEQLIARNELINILELSNECYLLHDEMTIHYANKAAHLYLGVEGEEHILTGRPLRHHIQTRELKLIKESIRNQQEEILFRPVKLINGKGNLLYTMCAILPVHIEGKKLYISVLKQSHRLSKKREEAMKVASRLSASMAHEIRNPLTTIKGFMQLYKEMKIVPESQLTVINKELEQMEKIINDYVFLAQQKGMKQSETIEINDYVQAFMKKDEIKALTQDNPVAFSCSENFYFNGYKEELDLLFLNLVENAVDASEKTSTIEIRVTSEQSQLCVQIIDKGVGISPNRLYLLGQPFFSSKEKGTGLGLMICHKIAELHGGRMEIKTKAGAGTIVHIYLPLKISPVVEEKVTRIEPLQALKRSESQKVTSISQQ</sequence>
<feature type="domain" description="Histidine kinase" evidence="9">
    <location>
        <begin position="338"/>
        <end position="542"/>
    </location>
</feature>
<dbReference type="PANTHER" id="PTHR43065:SF46">
    <property type="entry name" value="C4-DICARBOXYLATE TRANSPORT SENSOR PROTEIN DCTB"/>
    <property type="match status" value="1"/>
</dbReference>
<dbReference type="SMART" id="SM00387">
    <property type="entry name" value="HATPase_c"/>
    <property type="match status" value="1"/>
</dbReference>
<evidence type="ECO:0000256" key="2">
    <source>
        <dbReference type="ARBA" id="ARBA00012438"/>
    </source>
</evidence>
<evidence type="ECO:0000256" key="5">
    <source>
        <dbReference type="ARBA" id="ARBA00022741"/>
    </source>
</evidence>
<dbReference type="InterPro" id="IPR004358">
    <property type="entry name" value="Sig_transdc_His_kin-like_C"/>
</dbReference>
<dbReference type="AlphaFoldDB" id="A0A4Y7WJ15"/>
<dbReference type="SUPFAM" id="SSF55874">
    <property type="entry name" value="ATPase domain of HSP90 chaperone/DNA topoisomerase II/histidine kinase"/>
    <property type="match status" value="1"/>
</dbReference>
<keyword evidence="4" id="KW-0808">Transferase</keyword>
<gene>
    <name evidence="10" type="ORF">E2L03_13965</name>
</gene>
<dbReference type="InterPro" id="IPR003594">
    <property type="entry name" value="HATPase_dom"/>
</dbReference>
<evidence type="ECO:0000256" key="6">
    <source>
        <dbReference type="ARBA" id="ARBA00022777"/>
    </source>
</evidence>
<dbReference type="EC" id="2.7.13.3" evidence="2"/>
<keyword evidence="6" id="KW-0418">Kinase</keyword>
<comment type="catalytic activity">
    <reaction evidence="1">
        <text>ATP + protein L-histidine = ADP + protein N-phospho-L-histidine.</text>
        <dbReference type="EC" id="2.7.13.3"/>
    </reaction>
</comment>
<accession>A0A4Y7WJ15</accession>
<dbReference type="Pfam" id="PF00512">
    <property type="entry name" value="HisKA"/>
    <property type="match status" value="1"/>
</dbReference>
<dbReference type="InterPro" id="IPR003661">
    <property type="entry name" value="HisK_dim/P_dom"/>
</dbReference>
<comment type="caution">
    <text evidence="10">The sequence shown here is derived from an EMBL/GenBank/DDBJ whole genome shotgun (WGS) entry which is preliminary data.</text>
</comment>
<protein>
    <recommendedName>
        <fullName evidence="2">histidine kinase</fullName>
        <ecNumber evidence="2">2.7.13.3</ecNumber>
    </recommendedName>
</protein>
<reference evidence="10 11" key="1">
    <citation type="submission" date="2019-03" db="EMBL/GenBank/DDBJ databases">
        <authorList>
            <person name="Liu G."/>
        </authorList>
    </citation>
    <scope>NUCLEOTIDE SEQUENCE [LARGE SCALE GENOMIC DNA]</scope>
    <source>
        <strain evidence="10 11">DSM 19099</strain>
    </source>
</reference>
<dbReference type="InterPro" id="IPR036890">
    <property type="entry name" value="HATPase_C_sf"/>
</dbReference>
<keyword evidence="5" id="KW-0547">Nucleotide-binding</keyword>
<dbReference type="PRINTS" id="PR00344">
    <property type="entry name" value="BCTRLSENSOR"/>
</dbReference>
<dbReference type="Gene3D" id="3.30.565.10">
    <property type="entry name" value="Histidine kinase-like ATPase, C-terminal domain"/>
    <property type="match status" value="1"/>
</dbReference>
<dbReference type="SMART" id="SM00388">
    <property type="entry name" value="HisKA"/>
    <property type="match status" value="1"/>
</dbReference>
<dbReference type="Pfam" id="PF02518">
    <property type="entry name" value="HATPase_c"/>
    <property type="match status" value="1"/>
</dbReference>
<dbReference type="InterPro" id="IPR036097">
    <property type="entry name" value="HisK_dim/P_sf"/>
</dbReference>
<dbReference type="GO" id="GO:0005524">
    <property type="term" value="F:ATP binding"/>
    <property type="evidence" value="ECO:0007669"/>
    <property type="project" value="UniProtKB-KW"/>
</dbReference>
<dbReference type="Proteomes" id="UP000298210">
    <property type="component" value="Unassembled WGS sequence"/>
</dbReference>
<dbReference type="EMBL" id="SNUX01000003">
    <property type="protein sequence ID" value="TES48226.1"/>
    <property type="molecule type" value="Genomic_DNA"/>
</dbReference>
<evidence type="ECO:0000313" key="10">
    <source>
        <dbReference type="EMBL" id="TES48226.1"/>
    </source>
</evidence>
<evidence type="ECO:0000256" key="7">
    <source>
        <dbReference type="ARBA" id="ARBA00022840"/>
    </source>
</evidence>
<evidence type="ECO:0000256" key="4">
    <source>
        <dbReference type="ARBA" id="ARBA00022679"/>
    </source>
</evidence>
<keyword evidence="8" id="KW-0902">Two-component regulatory system</keyword>
<dbReference type="CDD" id="cd00075">
    <property type="entry name" value="HATPase"/>
    <property type="match status" value="1"/>
</dbReference>
<dbReference type="CDD" id="cd00082">
    <property type="entry name" value="HisKA"/>
    <property type="match status" value="1"/>
</dbReference>
<evidence type="ECO:0000313" key="11">
    <source>
        <dbReference type="Proteomes" id="UP000298210"/>
    </source>
</evidence>
<proteinExistence type="predicted"/>
<evidence type="ECO:0000256" key="3">
    <source>
        <dbReference type="ARBA" id="ARBA00022553"/>
    </source>
</evidence>
<dbReference type="SUPFAM" id="SSF47384">
    <property type="entry name" value="Homodimeric domain of signal transducing histidine kinase"/>
    <property type="match status" value="1"/>
</dbReference>
<evidence type="ECO:0000256" key="1">
    <source>
        <dbReference type="ARBA" id="ARBA00000085"/>
    </source>
</evidence>
<dbReference type="PROSITE" id="PS50109">
    <property type="entry name" value="HIS_KIN"/>
    <property type="match status" value="1"/>
</dbReference>
<dbReference type="GO" id="GO:0000155">
    <property type="term" value="F:phosphorelay sensor kinase activity"/>
    <property type="evidence" value="ECO:0007669"/>
    <property type="project" value="InterPro"/>
</dbReference>
<evidence type="ECO:0000259" key="9">
    <source>
        <dbReference type="PROSITE" id="PS50109"/>
    </source>
</evidence>
<name>A0A4Y7WJ15_9BACI</name>
<evidence type="ECO:0000256" key="8">
    <source>
        <dbReference type="ARBA" id="ARBA00023012"/>
    </source>
</evidence>
<keyword evidence="3" id="KW-0597">Phosphoprotein</keyword>
<organism evidence="10 11">
    <name type="scientific">Shouchella lehensis</name>
    <dbReference type="NCBI Taxonomy" id="300825"/>
    <lineage>
        <taxon>Bacteria</taxon>
        <taxon>Bacillati</taxon>
        <taxon>Bacillota</taxon>
        <taxon>Bacilli</taxon>
        <taxon>Bacillales</taxon>
        <taxon>Bacillaceae</taxon>
        <taxon>Shouchella</taxon>
    </lineage>
</organism>